<dbReference type="InterPro" id="IPR050870">
    <property type="entry name" value="FAST_kinase"/>
</dbReference>
<dbReference type="PANTHER" id="PTHR21228:SF40">
    <property type="entry name" value="LD45607P"/>
    <property type="match status" value="1"/>
</dbReference>
<dbReference type="EMBL" id="JAEHOE010000012">
    <property type="protein sequence ID" value="KAG2497913.1"/>
    <property type="molecule type" value="Genomic_DNA"/>
</dbReference>
<evidence type="ECO:0000313" key="3">
    <source>
        <dbReference type="Proteomes" id="UP000612055"/>
    </source>
</evidence>
<comment type="caution">
    <text evidence="2">The sequence shown here is derived from an EMBL/GenBank/DDBJ whole genome shotgun (WGS) entry which is preliminary data.</text>
</comment>
<dbReference type="AlphaFoldDB" id="A0A835Y897"/>
<feature type="region of interest" description="Disordered" evidence="1">
    <location>
        <begin position="57"/>
        <end position="113"/>
    </location>
</feature>
<dbReference type="OrthoDB" id="536711at2759"/>
<accession>A0A835Y897</accession>
<dbReference type="Proteomes" id="UP000612055">
    <property type="component" value="Unassembled WGS sequence"/>
</dbReference>
<keyword evidence="3" id="KW-1185">Reference proteome</keyword>
<sequence>MLSSSLRDSRGLAAAPASRAVACRLTHLPSLGGCHGRGVLGSRAPCPVPGGALVPRLVGRTPGTLGPPRGLAKPTSEGYHGGGGGPSGPSRGAGRSGGRGSQRPSQELARDDPARAGDLWELATLVEAHLPRWKAQGNTRRLSKATNRAIKLGSESMEGAALRSSILDDLAGAYMPLVPRLQSAADCIIPLYACSRAGYWGPASADGKGGLAVALLQRLSADGCALMRDEDQPPSDQDHANLWLALAAAPPDVQSRIDLRGLLDASVEGIYSLDSIATQACSNILLACSRLELEGFDRLTHQLTARLVEPGEGTTPARGAYEQALANSLYALGELADDVGHKPKPEDLQRLAREVVARLSVGPGKVSFTPQALSNMLYACAKLGYKDPALIRRLASAVASEGRAAAHSEPQHLANSAWALAKMAYADQGAYAALVAAADRSQEMRATNPQNWSNLWYALALVRHRPATGRLLELTAQAAAGLRQSATPQHCANLLWALAILRLYDERLVDALTGRLVQLLGQASSQLNGQDVSNSLWALAVMGPDVLSRHSGLVKGLLRDAVRRWDAKGADPLTKENLRQLWQAQLELEAMGGDELQSILRAGEDREGSLLTAARAEAMVGVRRLASLPPFALDEEVVSTLEQLQQRMGPGAIVSVQRRFVVEEVGRFVEALVELADGRRVAVDTVDPIQAYANDPQRRTAIGPVELRLRQLGRVPSLAKVLSVPYWQWEEAKAGGEAGQRAYLCRLLGLGASS</sequence>
<dbReference type="GO" id="GO:0000963">
    <property type="term" value="P:mitochondrial RNA processing"/>
    <property type="evidence" value="ECO:0007669"/>
    <property type="project" value="TreeGrafter"/>
</dbReference>
<evidence type="ECO:0008006" key="4">
    <source>
        <dbReference type="Google" id="ProtNLM"/>
    </source>
</evidence>
<reference evidence="2" key="1">
    <citation type="journal article" date="2020" name="bioRxiv">
        <title>Comparative genomics of Chlamydomonas.</title>
        <authorList>
            <person name="Craig R.J."/>
            <person name="Hasan A.R."/>
            <person name="Ness R.W."/>
            <person name="Keightley P.D."/>
        </authorList>
    </citation>
    <scope>NUCLEOTIDE SEQUENCE</scope>
    <source>
        <strain evidence="2">CCAP 11/70</strain>
    </source>
</reference>
<proteinExistence type="predicted"/>
<dbReference type="GO" id="GO:0005759">
    <property type="term" value="C:mitochondrial matrix"/>
    <property type="evidence" value="ECO:0007669"/>
    <property type="project" value="TreeGrafter"/>
</dbReference>
<dbReference type="GO" id="GO:0044528">
    <property type="term" value="P:regulation of mitochondrial mRNA stability"/>
    <property type="evidence" value="ECO:0007669"/>
    <property type="project" value="TreeGrafter"/>
</dbReference>
<organism evidence="2 3">
    <name type="scientific">Edaphochlamys debaryana</name>
    <dbReference type="NCBI Taxonomy" id="47281"/>
    <lineage>
        <taxon>Eukaryota</taxon>
        <taxon>Viridiplantae</taxon>
        <taxon>Chlorophyta</taxon>
        <taxon>core chlorophytes</taxon>
        <taxon>Chlorophyceae</taxon>
        <taxon>CS clade</taxon>
        <taxon>Chlamydomonadales</taxon>
        <taxon>Chlamydomonadales incertae sedis</taxon>
        <taxon>Edaphochlamys</taxon>
    </lineage>
</organism>
<evidence type="ECO:0000313" key="2">
    <source>
        <dbReference type="EMBL" id="KAG2497913.1"/>
    </source>
</evidence>
<name>A0A835Y897_9CHLO</name>
<evidence type="ECO:0000256" key="1">
    <source>
        <dbReference type="SAM" id="MobiDB-lite"/>
    </source>
</evidence>
<gene>
    <name evidence="2" type="ORF">HYH03_004177</name>
</gene>
<protein>
    <recommendedName>
        <fullName evidence="4">RAP domain-containing protein</fullName>
    </recommendedName>
</protein>
<dbReference type="GO" id="GO:0003723">
    <property type="term" value="F:RNA binding"/>
    <property type="evidence" value="ECO:0007669"/>
    <property type="project" value="TreeGrafter"/>
</dbReference>
<dbReference type="PANTHER" id="PTHR21228">
    <property type="entry name" value="FAST LEU-RICH DOMAIN-CONTAINING"/>
    <property type="match status" value="1"/>
</dbReference>
<feature type="compositionally biased region" description="Low complexity" evidence="1">
    <location>
        <begin position="59"/>
        <end position="71"/>
    </location>
</feature>
<dbReference type="GO" id="GO:0035770">
    <property type="term" value="C:ribonucleoprotein granule"/>
    <property type="evidence" value="ECO:0007669"/>
    <property type="project" value="TreeGrafter"/>
</dbReference>